<name>A0A7S7G0N9_9MOLU</name>
<protein>
    <submittedName>
        <fullName evidence="1">Uncharacterized protein</fullName>
    </submittedName>
</protein>
<dbReference type="AlphaFoldDB" id="A0A7S7G0N9"/>
<dbReference type="EMBL" id="CP060385">
    <property type="protein sequence ID" value="QOX89489.1"/>
    <property type="molecule type" value="Genomic_DNA"/>
</dbReference>
<organism evidence="1">
    <name type="scientific">Candidatus Phytoplasma australasiaticum subsp. australasiaticum</name>
    <dbReference type="NCBI Taxonomy" id="2832407"/>
    <lineage>
        <taxon>Bacteria</taxon>
        <taxon>Bacillati</taxon>
        <taxon>Mycoplasmatota</taxon>
        <taxon>Mollicutes</taxon>
        <taxon>Acholeplasmatales</taxon>
        <taxon>Acholeplasmataceae</taxon>
        <taxon>Candidatus Phytoplasma</taxon>
        <taxon>16SrII (Peanut WB group)</taxon>
        <taxon>Candidatus Phytoplasma australasiaticum</taxon>
    </lineage>
</organism>
<evidence type="ECO:0000313" key="1">
    <source>
        <dbReference type="EMBL" id="QOX89489.1"/>
    </source>
</evidence>
<accession>A0A7S7G0N9</accession>
<reference evidence="1" key="1">
    <citation type="submission" date="2020-08" db="EMBL/GenBank/DDBJ databases">
        <title>Phytoplasma sp. strain PR08 associated with Phyllody Disease of Parthenium hysterophorus.</title>
        <authorList>
            <person name="Kirdat K."/>
            <person name="Tiwarekar B."/>
            <person name="Yadav A."/>
        </authorList>
    </citation>
    <scope>NUCLEOTIDE SEQUENCE [LARGE SCALE GENOMIC DNA]</scope>
    <source>
        <strain evidence="1">PR08</strain>
    </source>
</reference>
<proteinExistence type="predicted"/>
<sequence>MVLNELFNDWLKQFKDKWINEIISKINLSQKMIKDLLNLNIVKLIEEEINLCWKDYNISRETCLEKIIIRLNKDLYDRLKKLINDKITEIINQMSLNKKYFLKFKLNKLKNI</sequence>
<gene>
    <name evidence="1" type="ORF">H7685_01215</name>
</gene>